<accession>A0A3G3LLA6</accession>
<dbReference type="GO" id="GO:0046983">
    <property type="term" value="F:protein dimerization activity"/>
    <property type="evidence" value="ECO:0007669"/>
    <property type="project" value="InterPro"/>
</dbReference>
<dbReference type="GO" id="GO:0006351">
    <property type="term" value="P:DNA-templated transcription"/>
    <property type="evidence" value="ECO:0007669"/>
    <property type="project" value="InterPro"/>
</dbReference>
<keyword evidence="2" id="KW-0240">DNA-directed RNA polymerase</keyword>
<proteinExistence type="predicted"/>
<dbReference type="InterPro" id="IPR036643">
    <property type="entry name" value="RNApol_insert_sf"/>
</dbReference>
<comment type="function">
    <text evidence="1">DNA-dependent RNA polymerase catalyzes the transcription of DNA into RNA using the four ribonucleoside triphosphates as substrates.</text>
</comment>
<dbReference type="SUPFAM" id="SSF55257">
    <property type="entry name" value="RBP11-like subunits of RNA polymerase"/>
    <property type="match status" value="1"/>
</dbReference>
<dbReference type="RefSeq" id="YP_009540979.1">
    <property type="nucleotide sequence ID" value="NC_039969.1"/>
</dbReference>
<dbReference type="GO" id="GO:0000428">
    <property type="term" value="C:DNA-directed RNA polymerase complex"/>
    <property type="evidence" value="ECO:0007669"/>
    <property type="project" value="UniProtKB-KW"/>
</dbReference>
<name>A0A3G3LLA6_9EUGL</name>
<evidence type="ECO:0000313" key="6">
    <source>
        <dbReference type="EMBL" id="AYQ93495.1"/>
    </source>
</evidence>
<evidence type="ECO:0000256" key="2">
    <source>
        <dbReference type="ARBA" id="ARBA00022478"/>
    </source>
</evidence>
<keyword evidence="6" id="KW-0150">Chloroplast</keyword>
<reference evidence="6" key="1">
    <citation type="journal article" date="2018" name="Sci. Rep.">
        <title>Dynamic evolution of inverted repeats in Euglenophyta plastid genomes.</title>
        <authorList>
            <person name="Karnkowska A."/>
            <person name="Bennett M.S."/>
            <person name="Triemer R.E."/>
        </authorList>
    </citation>
    <scope>NUCLEOTIDE SEQUENCE</scope>
</reference>
<protein>
    <recommendedName>
        <fullName evidence="5">Plastid-encoded RNA polymerase subunit alpha</fullName>
    </recommendedName>
</protein>
<dbReference type="EMBL" id="MH898670">
    <property type="protein sequence ID" value="AYQ93495.1"/>
    <property type="molecule type" value="Genomic_DNA"/>
</dbReference>
<organism evidence="6">
    <name type="scientific">Discoplastis spathirhyncha</name>
    <dbReference type="NCBI Taxonomy" id="215771"/>
    <lineage>
        <taxon>Eukaryota</taxon>
        <taxon>Discoba</taxon>
        <taxon>Euglenozoa</taxon>
        <taxon>Euglenida</taxon>
        <taxon>Spirocuta</taxon>
        <taxon>Euglenophyceae</taxon>
        <taxon>Euglenales</taxon>
        <taxon>Phacaceae</taxon>
        <taxon>Discoplastis</taxon>
    </lineage>
</organism>
<gene>
    <name evidence="6" type="primary">rpoA</name>
</gene>
<dbReference type="GeneID" id="38462428"/>
<keyword evidence="6" id="KW-0934">Plastid</keyword>
<geneLocation type="chloroplast" evidence="6"/>
<dbReference type="InterPro" id="IPR036603">
    <property type="entry name" value="RBP11-like"/>
</dbReference>
<evidence type="ECO:0000256" key="5">
    <source>
        <dbReference type="ARBA" id="ARBA00031776"/>
    </source>
</evidence>
<dbReference type="SUPFAM" id="SSF56553">
    <property type="entry name" value="Insert subdomain of RNA polymerase alpha subunit"/>
    <property type="match status" value="1"/>
</dbReference>
<comment type="subunit">
    <text evidence="4">In plastids the minimal PEP RNA polymerase catalytic core is composed of four subunits: alpha, beta, beta', and beta''. When a (nuclear-encoded) sigma factor is associated with the core the holoenzyme is formed, which can initiate transcription.</text>
</comment>
<dbReference type="Gene3D" id="2.170.120.12">
    <property type="entry name" value="DNA-directed RNA polymerase, insert domain"/>
    <property type="match status" value="1"/>
</dbReference>
<evidence type="ECO:0000256" key="1">
    <source>
        <dbReference type="ARBA" id="ARBA00004026"/>
    </source>
</evidence>
<evidence type="ECO:0000256" key="4">
    <source>
        <dbReference type="ARBA" id="ARBA00026088"/>
    </source>
</evidence>
<sequence>MKLIKLIILKNTMNNKSHYGLFQIISSQKTFNIKIGNLIRRELIKNTPGLKITKTDVFIKKYGRNKLSFKKLNEYLKVKEIKEPIAEIISNISDLKLIRKNNIFESYIKEVKTNIFKGPYEIKNKDLFLNEKIKVLFPENVITNIKYPMIDIIFIMKIEMRSKQLIIF</sequence>
<dbReference type="AlphaFoldDB" id="A0A3G3LLA6"/>
<keyword evidence="3" id="KW-0804">Transcription</keyword>
<evidence type="ECO:0000256" key="3">
    <source>
        <dbReference type="ARBA" id="ARBA00023163"/>
    </source>
</evidence>